<comment type="caution">
    <text evidence="2">The sequence shown here is derived from an EMBL/GenBank/DDBJ whole genome shotgun (WGS) entry which is preliminary data.</text>
</comment>
<protein>
    <submittedName>
        <fullName evidence="2">Uncharacterized protein</fullName>
    </submittedName>
</protein>
<sequence length="106" mass="12901">MDVDHMAQTDYTKQREWSSFSPHSRRTFMKLKTTFQCIRNCCLDRKNGREPFHHPKQTDKQHHKPKKEQGMAENCRCRERSKLWIIQPPKSMKIGKIYIRKQRRNS</sequence>
<reference evidence="2" key="1">
    <citation type="journal article" date="2023" name="G3 (Bethesda)">
        <title>Whole genome assembly and annotation of the endangered Caribbean coral Acropora cervicornis.</title>
        <authorList>
            <person name="Selwyn J.D."/>
            <person name="Vollmer S.V."/>
        </authorList>
    </citation>
    <scope>NUCLEOTIDE SEQUENCE</scope>
    <source>
        <strain evidence="2">K2</strain>
    </source>
</reference>
<evidence type="ECO:0000256" key="1">
    <source>
        <dbReference type="SAM" id="MobiDB-lite"/>
    </source>
</evidence>
<name>A0AAD9PSY6_ACRCE</name>
<dbReference type="EMBL" id="JARQWQ010000145">
    <property type="protein sequence ID" value="KAK2548527.1"/>
    <property type="molecule type" value="Genomic_DNA"/>
</dbReference>
<dbReference type="AlphaFoldDB" id="A0AAD9PSY6"/>
<feature type="compositionally biased region" description="Basic and acidic residues" evidence="1">
    <location>
        <begin position="48"/>
        <end position="60"/>
    </location>
</feature>
<keyword evidence="3" id="KW-1185">Reference proteome</keyword>
<dbReference type="Proteomes" id="UP001249851">
    <property type="component" value="Unassembled WGS sequence"/>
</dbReference>
<reference evidence="2" key="2">
    <citation type="journal article" date="2023" name="Science">
        <title>Genomic signatures of disease resistance in endangered staghorn corals.</title>
        <authorList>
            <person name="Vollmer S.V."/>
            <person name="Selwyn J.D."/>
            <person name="Despard B.A."/>
            <person name="Roesel C.L."/>
        </authorList>
    </citation>
    <scope>NUCLEOTIDE SEQUENCE</scope>
    <source>
        <strain evidence="2">K2</strain>
    </source>
</reference>
<accession>A0AAD9PSY6</accession>
<proteinExistence type="predicted"/>
<organism evidence="2 3">
    <name type="scientific">Acropora cervicornis</name>
    <name type="common">Staghorn coral</name>
    <dbReference type="NCBI Taxonomy" id="6130"/>
    <lineage>
        <taxon>Eukaryota</taxon>
        <taxon>Metazoa</taxon>
        <taxon>Cnidaria</taxon>
        <taxon>Anthozoa</taxon>
        <taxon>Hexacorallia</taxon>
        <taxon>Scleractinia</taxon>
        <taxon>Astrocoeniina</taxon>
        <taxon>Acroporidae</taxon>
        <taxon>Acropora</taxon>
    </lineage>
</organism>
<gene>
    <name evidence="2" type="ORF">P5673_031313</name>
</gene>
<evidence type="ECO:0000313" key="3">
    <source>
        <dbReference type="Proteomes" id="UP001249851"/>
    </source>
</evidence>
<feature type="region of interest" description="Disordered" evidence="1">
    <location>
        <begin position="48"/>
        <end position="74"/>
    </location>
</feature>
<evidence type="ECO:0000313" key="2">
    <source>
        <dbReference type="EMBL" id="KAK2548527.1"/>
    </source>
</evidence>